<reference evidence="1 2" key="1">
    <citation type="submission" date="2019-03" db="EMBL/GenBank/DDBJ databases">
        <title>Draft genome sequences of novel Actinobacteria.</title>
        <authorList>
            <person name="Sahin N."/>
            <person name="Ay H."/>
            <person name="Saygin H."/>
        </authorList>
    </citation>
    <scope>NUCLEOTIDE SEQUENCE [LARGE SCALE GENOMIC DNA]</scope>
    <source>
        <strain evidence="1 2">DSM 45941</strain>
    </source>
</reference>
<accession>A0A4R5BGT3</accession>
<dbReference type="Pfam" id="PF13469">
    <property type="entry name" value="Sulfotransfer_3"/>
    <property type="match status" value="1"/>
</dbReference>
<comment type="caution">
    <text evidence="1">The sequence shown here is derived from an EMBL/GenBank/DDBJ whole genome shotgun (WGS) entry which is preliminary data.</text>
</comment>
<evidence type="ECO:0000313" key="1">
    <source>
        <dbReference type="EMBL" id="TDD84523.1"/>
    </source>
</evidence>
<dbReference type="Proteomes" id="UP000295578">
    <property type="component" value="Unassembled WGS sequence"/>
</dbReference>
<gene>
    <name evidence="1" type="ORF">E1293_12880</name>
</gene>
<keyword evidence="2" id="KW-1185">Reference proteome</keyword>
<keyword evidence="1" id="KW-0808">Transferase</keyword>
<dbReference type="InterPro" id="IPR027417">
    <property type="entry name" value="P-loop_NTPase"/>
</dbReference>
<evidence type="ECO:0000313" key="2">
    <source>
        <dbReference type="Proteomes" id="UP000295578"/>
    </source>
</evidence>
<dbReference type="SUPFAM" id="SSF52540">
    <property type="entry name" value="P-loop containing nucleoside triphosphate hydrolases"/>
    <property type="match status" value="1"/>
</dbReference>
<protein>
    <submittedName>
        <fullName evidence="1">Sulfotransferase</fullName>
    </submittedName>
</protein>
<dbReference type="OrthoDB" id="663914at2"/>
<proteinExistence type="predicted"/>
<dbReference type="AlphaFoldDB" id="A0A4R5BGT3"/>
<dbReference type="GO" id="GO:0016740">
    <property type="term" value="F:transferase activity"/>
    <property type="evidence" value="ECO:0007669"/>
    <property type="project" value="UniProtKB-KW"/>
</dbReference>
<dbReference type="Gene3D" id="3.40.50.300">
    <property type="entry name" value="P-loop containing nucleotide triphosphate hydrolases"/>
    <property type="match status" value="1"/>
</dbReference>
<name>A0A4R5BGT3_9ACTN</name>
<sequence>MVVLKVLYITGWCRSGSTMLGNVLAEVPGVVHVGELRFLWRNGVLGTGSNRRCGCGSNHRECPFWSEVLEEVRPAGRSLERHAAQVVAWQEEYRTRHTWRVLQAPPRNGWPSTLAAAYRAIARVSGARVVVDSSKYASDAAVLSTLPEIEGRYVHLIRDPRAVACSWARPKAYTGHRSVLNSTLHWTGFNLAAEAVGRAHRADSLHMRYEDLVGSPRAAVGAVLALLGHGGQNPVAADGTVELGGNHTVTGNPNRFARGRTAIEEDRRWHTALPRPQRSAATLLSLPLLNRYGYPKETTWTWD</sequence>
<dbReference type="EMBL" id="SMKY01000044">
    <property type="protein sequence ID" value="TDD84523.1"/>
    <property type="molecule type" value="Genomic_DNA"/>
</dbReference>
<organism evidence="1 2">
    <name type="scientific">Actinomadura darangshiensis</name>
    <dbReference type="NCBI Taxonomy" id="705336"/>
    <lineage>
        <taxon>Bacteria</taxon>
        <taxon>Bacillati</taxon>
        <taxon>Actinomycetota</taxon>
        <taxon>Actinomycetes</taxon>
        <taxon>Streptosporangiales</taxon>
        <taxon>Thermomonosporaceae</taxon>
        <taxon>Actinomadura</taxon>
    </lineage>
</organism>